<keyword evidence="3" id="KW-0472">Membrane</keyword>
<feature type="coiled-coil region" evidence="1">
    <location>
        <begin position="125"/>
        <end position="152"/>
    </location>
</feature>
<evidence type="ECO:0000256" key="3">
    <source>
        <dbReference type="SAM" id="Phobius"/>
    </source>
</evidence>
<feature type="signal peptide" evidence="4">
    <location>
        <begin position="1"/>
        <end position="18"/>
    </location>
</feature>
<keyword evidence="1" id="KW-0175">Coiled coil</keyword>
<dbReference type="VEuPathDB" id="PlasmoDB:PVP01_0010030"/>
<keyword evidence="4" id="KW-0732">Signal</keyword>
<dbReference type="Pfam" id="PF12420">
    <property type="entry name" value="DUF3671"/>
    <property type="match status" value="1"/>
</dbReference>
<evidence type="ECO:0000256" key="4">
    <source>
        <dbReference type="SAM" id="SignalP"/>
    </source>
</evidence>
<evidence type="ECO:0000313" key="6">
    <source>
        <dbReference type="Proteomes" id="UP000196402"/>
    </source>
</evidence>
<accession>A0A1G4GSQ1</accession>
<evidence type="ECO:0000256" key="1">
    <source>
        <dbReference type="SAM" id="Coils"/>
    </source>
</evidence>
<gene>
    <name evidence="5" type="ORF">PVT01_040007200</name>
</gene>
<sequence length="315" mass="36124">MMFAILPKISLLVFLSLACQYDNGLSSCSEELRKNSVAKTSQQRTSRLLVAEIDEKLKSVSDSKSSLTKNKKGSPENQSDVETVYNESLSSDMKIEILLQGRPDLSYVEDKKILEEIANKAILKYLAQRKRTKELEDQINNLKQKVMNYKMINIAEHQKALKEVRDSIKTKYNDVVVPTVLEGMKRMRETNANIPNPVGMLDSKIEKKLFDTYSYMDEREHDPNVSKKQFKILKIKKYGAIMALPFVVILPALGLYGGEEFCHYFIFLFAAVSFLISFYILVKILKYDLKSNGVKKPRFKDYVESFKRCIKGVAP</sequence>
<name>A0A1G4GSQ1_PLAVI</name>
<organism evidence="5 6">
    <name type="scientific">Plasmodium vivax</name>
    <name type="common">malaria parasite P. vivax</name>
    <dbReference type="NCBI Taxonomy" id="5855"/>
    <lineage>
        <taxon>Eukaryota</taxon>
        <taxon>Sar</taxon>
        <taxon>Alveolata</taxon>
        <taxon>Apicomplexa</taxon>
        <taxon>Aconoidasida</taxon>
        <taxon>Haemosporida</taxon>
        <taxon>Plasmodiidae</taxon>
        <taxon>Plasmodium</taxon>
        <taxon>Plasmodium (Plasmodium)</taxon>
    </lineage>
</organism>
<keyword evidence="3" id="KW-0812">Transmembrane</keyword>
<dbReference type="VEuPathDB" id="PlasmoDB:PVW1_040011000"/>
<feature type="region of interest" description="Disordered" evidence="2">
    <location>
        <begin position="62"/>
        <end position="81"/>
    </location>
</feature>
<keyword evidence="3" id="KW-1133">Transmembrane helix</keyword>
<feature type="chain" id="PRO_5009234001" description="Pv-fam-b protein" evidence="4">
    <location>
        <begin position="19"/>
        <end position="315"/>
    </location>
</feature>
<proteinExistence type="predicted"/>
<feature type="transmembrane region" description="Helical" evidence="3">
    <location>
        <begin position="264"/>
        <end position="282"/>
    </location>
</feature>
<protein>
    <recommendedName>
        <fullName evidence="7">Pv-fam-b protein</fullName>
    </recommendedName>
</protein>
<dbReference type="VEuPathDB" id="PlasmoDB:PVX_002520"/>
<dbReference type="VEuPathDB" id="PlasmoDB:PVPAM_040015500"/>
<reference evidence="5 6" key="1">
    <citation type="submission" date="2016-07" db="EMBL/GenBank/DDBJ databases">
        <authorList>
            <consortium name="Pathogen Informatics"/>
        </authorList>
    </citation>
    <scope>NUCLEOTIDE SEQUENCE [LARGE SCALE GENOMIC DNA]</scope>
</reference>
<dbReference type="AlphaFoldDB" id="A0A1G4GSQ1"/>
<feature type="transmembrane region" description="Helical" evidence="3">
    <location>
        <begin position="238"/>
        <end position="258"/>
    </location>
</feature>
<evidence type="ECO:0008006" key="7">
    <source>
        <dbReference type="Google" id="ProtNLM"/>
    </source>
</evidence>
<dbReference type="InterPro" id="IPR022139">
    <property type="entry name" value="Fam-L/Fam-M-like_plasmodium"/>
</dbReference>
<evidence type="ECO:0000313" key="5">
    <source>
        <dbReference type="EMBL" id="SCO65553.1"/>
    </source>
</evidence>
<evidence type="ECO:0000256" key="2">
    <source>
        <dbReference type="SAM" id="MobiDB-lite"/>
    </source>
</evidence>
<dbReference type="Proteomes" id="UP000196402">
    <property type="component" value="Chromosome 4"/>
</dbReference>
<dbReference type="EMBL" id="LT615242">
    <property type="protein sequence ID" value="SCO65553.1"/>
    <property type="molecule type" value="Genomic_DNA"/>
</dbReference>